<feature type="domain" description="SIS" evidence="10">
    <location>
        <begin position="450"/>
        <end position="594"/>
    </location>
</feature>
<dbReference type="InterPro" id="IPR047084">
    <property type="entry name" value="GFAT_N"/>
</dbReference>
<dbReference type="CDD" id="cd00714">
    <property type="entry name" value="GFAT"/>
    <property type="match status" value="1"/>
</dbReference>
<dbReference type="PROSITE" id="PS51278">
    <property type="entry name" value="GATASE_TYPE_2"/>
    <property type="match status" value="1"/>
</dbReference>
<dbReference type="NCBIfam" id="NF001484">
    <property type="entry name" value="PRK00331.1"/>
    <property type="match status" value="1"/>
</dbReference>
<dbReference type="SUPFAM" id="SSF56235">
    <property type="entry name" value="N-terminal nucleophile aminohydrolases (Ntn hydrolases)"/>
    <property type="match status" value="1"/>
</dbReference>
<keyword evidence="8" id="KW-0963">Cytoplasm</keyword>
<gene>
    <name evidence="8 11" type="primary">glmS</name>
    <name evidence="11" type="ORF">VLY81_04290</name>
</gene>
<evidence type="ECO:0000313" key="11">
    <source>
        <dbReference type="EMBL" id="WRP15391.1"/>
    </source>
</evidence>
<evidence type="ECO:0000256" key="8">
    <source>
        <dbReference type="HAMAP-Rule" id="MF_00164"/>
    </source>
</evidence>
<dbReference type="NCBIfam" id="TIGR01135">
    <property type="entry name" value="glmS"/>
    <property type="match status" value="1"/>
</dbReference>
<dbReference type="InterPro" id="IPR005855">
    <property type="entry name" value="GFAT"/>
</dbReference>
<evidence type="ECO:0000256" key="6">
    <source>
        <dbReference type="ARBA" id="ARBA00022737"/>
    </source>
</evidence>
<feature type="initiator methionine" description="Removed" evidence="8">
    <location>
        <position position="1"/>
    </location>
</feature>
<evidence type="ECO:0000256" key="3">
    <source>
        <dbReference type="ARBA" id="ARBA00016090"/>
    </source>
</evidence>
<evidence type="ECO:0000256" key="1">
    <source>
        <dbReference type="ARBA" id="ARBA00001031"/>
    </source>
</evidence>
<dbReference type="SUPFAM" id="SSF53697">
    <property type="entry name" value="SIS domain"/>
    <property type="match status" value="1"/>
</dbReference>
<keyword evidence="12" id="KW-1185">Reference proteome</keyword>
<dbReference type="EMBL" id="CP141614">
    <property type="protein sequence ID" value="WRP15391.1"/>
    <property type="molecule type" value="Genomic_DNA"/>
</dbReference>
<dbReference type="Gene3D" id="3.40.50.10490">
    <property type="entry name" value="Glucose-6-phosphate isomerase like protein, domain 1"/>
    <property type="match status" value="2"/>
</dbReference>
<proteinExistence type="inferred from homology"/>
<dbReference type="PROSITE" id="PS51464">
    <property type="entry name" value="SIS"/>
    <property type="match status" value="2"/>
</dbReference>
<dbReference type="Proteomes" id="UP001333102">
    <property type="component" value="Chromosome"/>
</dbReference>
<comment type="subcellular location">
    <subcellularLocation>
        <location evidence="8">Cytoplasm</location>
    </subcellularLocation>
</comment>
<reference evidence="12" key="1">
    <citation type="submission" date="2023-12" db="EMBL/GenBank/DDBJ databases">
        <title>Novel isolates from deep terrestrial aquifers shed light on the physiology and ecology of the class Limnochordia.</title>
        <authorList>
            <person name="Karnachuk O.V."/>
            <person name="Lukina A.P."/>
            <person name="Avakyan M.R."/>
            <person name="Kadnikov V."/>
            <person name="Begmatov S."/>
            <person name="Beletsky A.V."/>
            <person name="Mardanov A.V."/>
            <person name="Ravin N.V."/>
        </authorList>
    </citation>
    <scope>NUCLEOTIDE SEQUENCE [LARGE SCALE GENOMIC DNA]</scope>
    <source>
        <strain evidence="12">LN</strain>
    </source>
</reference>
<dbReference type="InterPro" id="IPR029055">
    <property type="entry name" value="Ntn_hydrolases_N"/>
</dbReference>
<sequence>MCGIVGYVGSRPALPVLLGGLRRLEYRGYDSAGVAVVNHRLEVLKVVGRVERLARMADPSRLTGELGIGHTRWATHGAVSDRNAHPHVDCTGHLAVVHNGIIDNHAELRRELEARGHRFVSDTDTEVVAHLLEELDQVDLAAALRAASRRLRGSWALGVVSARRPGVLAVARQDSPLVIGLGDGQQVVGSDVTAVLDLTRRVLYLRDGEVACLTPEGVTVWDADGRRVEREPFEVPWEASAVELGPYPHFMAKEIFEQPQAVRQALAGRVEPGSGRVDLGETGLDPATLRSFQRYAIVACGTAWHAGLVGRHLLQRATGRPVSVEVASEFRYGDPMVDAGTLTVAISQSGETADTLAAVREARRRGSPVLAIVNVEGSSLSREADWVLYTRAGPEVAVASTKAYLTQVVALHLLAAWAAPTGAEATGLQLLQLPSRLEATLGLDPAVQELARELAGSEHLFYVGRGLDYAVALEAALKIKEISYVHAEAYAAGELKHGTLALIEPGRWVVALATQRALLAKTAGNVAEVRARGAQVVVVGPGASPGRAELEPMADRYLPLPEAPEPLLPVLAVVPMQLLAYHAARARGCDVDRPRNLAKSVTVE</sequence>
<evidence type="ECO:0000259" key="10">
    <source>
        <dbReference type="PROSITE" id="PS51464"/>
    </source>
</evidence>
<organism evidence="11 12">
    <name type="scientific">Geochorda subterranea</name>
    <dbReference type="NCBI Taxonomy" id="3109564"/>
    <lineage>
        <taxon>Bacteria</taxon>
        <taxon>Bacillati</taxon>
        <taxon>Bacillota</taxon>
        <taxon>Limnochordia</taxon>
        <taxon>Limnochordales</taxon>
        <taxon>Geochordaceae</taxon>
        <taxon>Geochorda</taxon>
    </lineage>
</organism>
<evidence type="ECO:0000313" key="12">
    <source>
        <dbReference type="Proteomes" id="UP001333102"/>
    </source>
</evidence>
<comment type="function">
    <text evidence="8">Catalyzes the first step in hexosamine metabolism, converting fructose-6P into glucosamine-6P using glutamine as a nitrogen source.</text>
</comment>
<dbReference type="PANTHER" id="PTHR10937:SF0">
    <property type="entry name" value="GLUTAMINE--FRUCTOSE-6-PHOSPHATE TRANSAMINASE (ISOMERIZING)"/>
    <property type="match status" value="1"/>
</dbReference>
<keyword evidence="4 8" id="KW-0032">Aminotransferase</keyword>
<dbReference type="RefSeq" id="WP_324669794.1">
    <property type="nucleotide sequence ID" value="NZ_CP141614.1"/>
</dbReference>
<evidence type="ECO:0000256" key="4">
    <source>
        <dbReference type="ARBA" id="ARBA00022576"/>
    </source>
</evidence>
<dbReference type="InterPro" id="IPR017932">
    <property type="entry name" value="GATase_2_dom"/>
</dbReference>
<dbReference type="Pfam" id="PF01380">
    <property type="entry name" value="SIS"/>
    <property type="match status" value="2"/>
</dbReference>
<dbReference type="Pfam" id="PF13522">
    <property type="entry name" value="GATase_6"/>
    <property type="match status" value="1"/>
</dbReference>
<dbReference type="GO" id="GO:0004360">
    <property type="term" value="F:glutamine-fructose-6-phosphate transaminase (isomerizing) activity"/>
    <property type="evidence" value="ECO:0007669"/>
    <property type="project" value="UniProtKB-EC"/>
</dbReference>
<dbReference type="InterPro" id="IPR001347">
    <property type="entry name" value="SIS_dom"/>
</dbReference>
<evidence type="ECO:0000256" key="7">
    <source>
        <dbReference type="ARBA" id="ARBA00022962"/>
    </source>
</evidence>
<accession>A0ABZ1BSC8</accession>
<dbReference type="CDD" id="cd05008">
    <property type="entry name" value="SIS_GlmS_GlmD_1"/>
    <property type="match status" value="1"/>
</dbReference>
<keyword evidence="6" id="KW-0677">Repeat</keyword>
<dbReference type="Gene3D" id="3.60.20.10">
    <property type="entry name" value="Glutamine Phosphoribosylpyrophosphate, subunit 1, domain 1"/>
    <property type="match status" value="1"/>
</dbReference>
<name>A0ABZ1BSC8_9FIRM</name>
<keyword evidence="7" id="KW-0315">Glutamine amidotransferase</keyword>
<comment type="catalytic activity">
    <reaction evidence="1 8">
        <text>D-fructose 6-phosphate + L-glutamine = D-glucosamine 6-phosphate + L-glutamate</text>
        <dbReference type="Rhea" id="RHEA:13237"/>
        <dbReference type="ChEBI" id="CHEBI:29985"/>
        <dbReference type="ChEBI" id="CHEBI:58359"/>
        <dbReference type="ChEBI" id="CHEBI:58725"/>
        <dbReference type="ChEBI" id="CHEBI:61527"/>
        <dbReference type="EC" id="2.6.1.16"/>
    </reaction>
</comment>
<dbReference type="EC" id="2.6.1.16" evidence="2 8"/>
<dbReference type="HAMAP" id="MF_00164">
    <property type="entry name" value="GlmS"/>
    <property type="match status" value="1"/>
</dbReference>
<feature type="domain" description="SIS" evidence="10">
    <location>
        <begin position="284"/>
        <end position="424"/>
    </location>
</feature>
<evidence type="ECO:0000256" key="2">
    <source>
        <dbReference type="ARBA" id="ARBA00012916"/>
    </source>
</evidence>
<feature type="domain" description="Glutamine amidotransferase type-2" evidence="9">
    <location>
        <begin position="2"/>
        <end position="216"/>
    </location>
</feature>
<dbReference type="InterPro" id="IPR035466">
    <property type="entry name" value="GlmS/AgaS_SIS"/>
</dbReference>
<comment type="subunit">
    <text evidence="8">Homodimer.</text>
</comment>
<feature type="active site" description="For Fru-6P isomerization activity" evidence="8">
    <location>
        <position position="599"/>
    </location>
</feature>
<keyword evidence="5 8" id="KW-0808">Transferase</keyword>
<dbReference type="CDD" id="cd05009">
    <property type="entry name" value="SIS_GlmS_GlmD_2"/>
    <property type="match status" value="1"/>
</dbReference>
<dbReference type="PANTHER" id="PTHR10937">
    <property type="entry name" value="GLUCOSAMINE--FRUCTOSE-6-PHOSPHATE AMINOTRANSFERASE, ISOMERIZING"/>
    <property type="match status" value="1"/>
</dbReference>
<feature type="active site" description="Nucleophile; for GATase activity" evidence="8">
    <location>
        <position position="2"/>
    </location>
</feature>
<dbReference type="InterPro" id="IPR046348">
    <property type="entry name" value="SIS_dom_sf"/>
</dbReference>
<dbReference type="InterPro" id="IPR035490">
    <property type="entry name" value="GlmS/FrlB_SIS"/>
</dbReference>
<evidence type="ECO:0000256" key="5">
    <source>
        <dbReference type="ARBA" id="ARBA00022679"/>
    </source>
</evidence>
<protein>
    <recommendedName>
        <fullName evidence="3 8">Glutamine--fructose-6-phosphate aminotransferase [isomerizing]</fullName>
        <ecNumber evidence="2 8">2.6.1.16</ecNumber>
    </recommendedName>
    <alternativeName>
        <fullName evidence="8">D-fructose-6-phosphate amidotransferase</fullName>
    </alternativeName>
    <alternativeName>
        <fullName evidence="8">GFAT</fullName>
    </alternativeName>
    <alternativeName>
        <fullName evidence="8">Glucosamine-6-phosphate synthase</fullName>
    </alternativeName>
    <alternativeName>
        <fullName evidence="8">Hexosephosphate aminotransferase</fullName>
    </alternativeName>
    <alternativeName>
        <fullName evidence="8">L-glutamine--D-fructose-6-phosphate amidotransferase</fullName>
    </alternativeName>
</protein>
<evidence type="ECO:0000259" key="9">
    <source>
        <dbReference type="PROSITE" id="PS51278"/>
    </source>
</evidence>